<dbReference type="PROSITE" id="PS51257">
    <property type="entry name" value="PROKAR_LIPOPROTEIN"/>
    <property type="match status" value="1"/>
</dbReference>
<keyword evidence="2" id="KW-1185">Reference proteome</keyword>
<protein>
    <recommendedName>
        <fullName evidence="3">SH3 domain-containing protein</fullName>
    </recommendedName>
</protein>
<gene>
    <name evidence="1" type="ORF">J6I44_05615</name>
</gene>
<dbReference type="InterPro" id="IPR011990">
    <property type="entry name" value="TPR-like_helical_dom_sf"/>
</dbReference>
<evidence type="ECO:0000313" key="1">
    <source>
        <dbReference type="EMBL" id="MCW9706319.1"/>
    </source>
</evidence>
<comment type="caution">
    <text evidence="1">The sequence shown here is derived from an EMBL/GenBank/DDBJ whole genome shotgun (WGS) entry which is preliminary data.</text>
</comment>
<sequence>MHINSLRFTVLIVALSGLGFIYGCSSSTWEDAQQADTYEAYQAYIEDNPNGEHLEVAKIRSDSLYWATIQNDTTAQRFESYLNQFPDGQFKSEAQIKLNQISSSSLAAEGRVTGSNIIIRSDHTTESSSAGVVAKEGTVVQILDQYKTGSSSEAILKRDITVDYEGRSITVTSGKAIRILADRSDSVEASFSVSNYGVIEATISKNDIEAMSGQKWYKIHTKDGITGWIYGKFVEEL</sequence>
<dbReference type="RefSeq" id="WP_265765024.1">
    <property type="nucleotide sequence ID" value="NZ_JAGGJA010000003.1"/>
</dbReference>
<reference evidence="1 2" key="1">
    <citation type="submission" date="2021-03" db="EMBL/GenBank/DDBJ databases">
        <title>Aliifodinibius sp. nov., a new bacterium isolated from saline soil.</title>
        <authorList>
            <person name="Galisteo C."/>
            <person name="De La Haba R."/>
            <person name="Sanchez-Porro C."/>
            <person name="Ventosa A."/>
        </authorList>
    </citation>
    <scope>NUCLEOTIDE SEQUENCE [LARGE SCALE GENOMIC DNA]</scope>
    <source>
        <strain evidence="1 2">1BSP15-2V2</strain>
    </source>
</reference>
<dbReference type="EMBL" id="JAGGJA010000003">
    <property type="protein sequence ID" value="MCW9706319.1"/>
    <property type="molecule type" value="Genomic_DNA"/>
</dbReference>
<accession>A0ABT3PK77</accession>
<dbReference type="Proteomes" id="UP001207918">
    <property type="component" value="Unassembled WGS sequence"/>
</dbReference>
<proteinExistence type="predicted"/>
<dbReference type="Gene3D" id="2.30.30.40">
    <property type="entry name" value="SH3 Domains"/>
    <property type="match status" value="1"/>
</dbReference>
<dbReference type="Gene3D" id="1.25.40.10">
    <property type="entry name" value="Tetratricopeptide repeat domain"/>
    <property type="match status" value="1"/>
</dbReference>
<evidence type="ECO:0000313" key="2">
    <source>
        <dbReference type="Proteomes" id="UP001207918"/>
    </source>
</evidence>
<evidence type="ECO:0008006" key="3">
    <source>
        <dbReference type="Google" id="ProtNLM"/>
    </source>
</evidence>
<organism evidence="1 2">
    <name type="scientific">Fodinibius salsisoli</name>
    <dbReference type="NCBI Taxonomy" id="2820877"/>
    <lineage>
        <taxon>Bacteria</taxon>
        <taxon>Pseudomonadati</taxon>
        <taxon>Balneolota</taxon>
        <taxon>Balneolia</taxon>
        <taxon>Balneolales</taxon>
        <taxon>Balneolaceae</taxon>
        <taxon>Fodinibius</taxon>
    </lineage>
</organism>
<name>A0ABT3PK77_9BACT</name>